<feature type="transmembrane region" description="Helical" evidence="1">
    <location>
        <begin position="114"/>
        <end position="131"/>
    </location>
</feature>
<evidence type="ECO:0000313" key="3">
    <source>
        <dbReference type="Proteomes" id="UP000198619"/>
    </source>
</evidence>
<keyword evidence="1" id="KW-0472">Membrane</keyword>
<keyword evidence="1" id="KW-1133">Transmembrane helix</keyword>
<gene>
    <name evidence="2" type="ORF">SAMN04488528_100138</name>
</gene>
<feature type="transmembrane region" description="Helical" evidence="1">
    <location>
        <begin position="38"/>
        <end position="59"/>
    </location>
</feature>
<sequence length="145" mass="16657">MLGFLIMLNVILMLLCIVFIIKLKTINPIKSKRKSKNILIKLCIILSLIMCISSLYTGFRISGQKIILEYDLSNDANDENNEAAKNKSDYSNRLSFKDLIIESLKDIDKAKNKLAAYTILSYGLYLMAYFLEKSVENEDRNRYIG</sequence>
<dbReference type="STRING" id="84698.SAMN04488528_100138"/>
<evidence type="ECO:0000313" key="2">
    <source>
        <dbReference type="EMBL" id="SFA69406.1"/>
    </source>
</evidence>
<evidence type="ECO:0000256" key="1">
    <source>
        <dbReference type="SAM" id="Phobius"/>
    </source>
</evidence>
<proteinExistence type="predicted"/>
<keyword evidence="1" id="KW-0812">Transmembrane</keyword>
<name>A0A1I0V1H6_9CLOT</name>
<organism evidence="2 3">
    <name type="scientific">Clostridium frigidicarnis</name>
    <dbReference type="NCBI Taxonomy" id="84698"/>
    <lineage>
        <taxon>Bacteria</taxon>
        <taxon>Bacillati</taxon>
        <taxon>Bacillota</taxon>
        <taxon>Clostridia</taxon>
        <taxon>Eubacteriales</taxon>
        <taxon>Clostridiaceae</taxon>
        <taxon>Clostridium</taxon>
    </lineage>
</organism>
<feature type="transmembrane region" description="Helical" evidence="1">
    <location>
        <begin position="6"/>
        <end position="26"/>
    </location>
</feature>
<dbReference type="Proteomes" id="UP000198619">
    <property type="component" value="Unassembled WGS sequence"/>
</dbReference>
<dbReference type="RefSeq" id="WP_090037469.1">
    <property type="nucleotide sequence ID" value="NZ_FOKI01000001.1"/>
</dbReference>
<dbReference type="EMBL" id="FOKI01000001">
    <property type="protein sequence ID" value="SFA69406.1"/>
    <property type="molecule type" value="Genomic_DNA"/>
</dbReference>
<protein>
    <submittedName>
        <fullName evidence="2">Uncharacterized protein</fullName>
    </submittedName>
</protein>
<reference evidence="2 3" key="1">
    <citation type="submission" date="2016-10" db="EMBL/GenBank/DDBJ databases">
        <authorList>
            <person name="de Groot N.N."/>
        </authorList>
    </citation>
    <scope>NUCLEOTIDE SEQUENCE [LARGE SCALE GENOMIC DNA]</scope>
    <source>
        <strain evidence="2 3">DSM 12271</strain>
    </source>
</reference>
<accession>A0A1I0V1H6</accession>
<keyword evidence="3" id="KW-1185">Reference proteome</keyword>
<dbReference type="AlphaFoldDB" id="A0A1I0V1H6"/>